<organism evidence="1">
    <name type="scientific">hydrothermal vent metagenome</name>
    <dbReference type="NCBI Taxonomy" id="652676"/>
    <lineage>
        <taxon>unclassified sequences</taxon>
        <taxon>metagenomes</taxon>
        <taxon>ecological metagenomes</taxon>
    </lineage>
</organism>
<dbReference type="EMBL" id="UOFW01000058">
    <property type="protein sequence ID" value="VAX03750.1"/>
    <property type="molecule type" value="Genomic_DNA"/>
</dbReference>
<reference evidence="1" key="1">
    <citation type="submission" date="2018-06" db="EMBL/GenBank/DDBJ databases">
        <authorList>
            <person name="Zhirakovskaya E."/>
        </authorList>
    </citation>
    <scope>NUCLEOTIDE SEQUENCE</scope>
</reference>
<dbReference type="Gene3D" id="3.40.50.150">
    <property type="entry name" value="Vaccinia Virus protein VP39"/>
    <property type="match status" value="1"/>
</dbReference>
<evidence type="ECO:0000313" key="1">
    <source>
        <dbReference type="EMBL" id="VAX03750.1"/>
    </source>
</evidence>
<dbReference type="InterPro" id="IPR029063">
    <property type="entry name" value="SAM-dependent_MTases_sf"/>
</dbReference>
<protein>
    <recommendedName>
        <fullName evidence="2">Methyltransferase type 11 domain-containing protein</fullName>
    </recommendedName>
</protein>
<gene>
    <name evidence="1" type="ORF">MNBD_ALPHA03-570</name>
</gene>
<dbReference type="SUPFAM" id="SSF53335">
    <property type="entry name" value="S-adenosyl-L-methionine-dependent methyltransferases"/>
    <property type="match status" value="1"/>
</dbReference>
<proteinExistence type="predicted"/>
<evidence type="ECO:0008006" key="2">
    <source>
        <dbReference type="Google" id="ProtNLM"/>
    </source>
</evidence>
<sequence length="186" mass="21404">MNLSSVICPICGAKISNSNNKYHFTCRFCSFKKNPALGTKQNIENYLEKSLKDIGQILALKDIPEIYVDGAREEDLRQIKNDHQVKLIPCAGHIQNADGIWAPMVLPFQDDLSGFFKEKFRQLKPGGMLYLSTPVTRIFQKNLPLPGQINFFKSKNVMFLLEQHGFKMAWRKNRFSRALKIIARRN</sequence>
<accession>A0A3B1B0D2</accession>
<dbReference type="AlphaFoldDB" id="A0A3B1B0D2"/>
<name>A0A3B1B0D2_9ZZZZ</name>